<dbReference type="AlphaFoldDB" id="A0A5J9VCH4"/>
<evidence type="ECO:0000313" key="2">
    <source>
        <dbReference type="EMBL" id="TVU33819.1"/>
    </source>
</evidence>
<organism evidence="2 3">
    <name type="scientific">Eragrostis curvula</name>
    <name type="common">weeping love grass</name>
    <dbReference type="NCBI Taxonomy" id="38414"/>
    <lineage>
        <taxon>Eukaryota</taxon>
        <taxon>Viridiplantae</taxon>
        <taxon>Streptophyta</taxon>
        <taxon>Embryophyta</taxon>
        <taxon>Tracheophyta</taxon>
        <taxon>Spermatophyta</taxon>
        <taxon>Magnoliopsida</taxon>
        <taxon>Liliopsida</taxon>
        <taxon>Poales</taxon>
        <taxon>Poaceae</taxon>
        <taxon>PACMAD clade</taxon>
        <taxon>Chloridoideae</taxon>
        <taxon>Eragrostideae</taxon>
        <taxon>Eragrostidinae</taxon>
        <taxon>Eragrostis</taxon>
    </lineage>
</organism>
<evidence type="ECO:0000256" key="1">
    <source>
        <dbReference type="SAM" id="MobiDB-lite"/>
    </source>
</evidence>
<name>A0A5J9VCH4_9POAL</name>
<evidence type="ECO:0000313" key="3">
    <source>
        <dbReference type="Proteomes" id="UP000324897"/>
    </source>
</evidence>
<reference evidence="2 3" key="1">
    <citation type="journal article" date="2019" name="Sci. Rep.">
        <title>A high-quality genome of Eragrostis curvula grass provides insights into Poaceae evolution and supports new strategies to enhance forage quality.</title>
        <authorList>
            <person name="Carballo J."/>
            <person name="Santos B.A.C.M."/>
            <person name="Zappacosta D."/>
            <person name="Garbus I."/>
            <person name="Selva J.P."/>
            <person name="Gallo C.A."/>
            <person name="Diaz A."/>
            <person name="Albertini E."/>
            <person name="Caccamo M."/>
            <person name="Echenique V."/>
        </authorList>
    </citation>
    <scope>NUCLEOTIDE SEQUENCE [LARGE SCALE GENOMIC DNA]</scope>
    <source>
        <strain evidence="3">cv. Victoria</strain>
        <tissue evidence="2">Leaf</tissue>
    </source>
</reference>
<protein>
    <submittedName>
        <fullName evidence="2">Uncharacterized protein</fullName>
    </submittedName>
</protein>
<sequence length="134" mass="14506">MGKLRRHAAHCVSILRSDDGVGAGEARAHLDHRRQGQGGSAKGGSDGAARKGEIELVGTQDYCEPVCILVMLHQLRTSSLSIGTTDFERPNLGHHSHLNEALLIHVLSRASQQWVGPKVSNSAKIECFIMCLFP</sequence>
<dbReference type="Proteomes" id="UP000324897">
    <property type="component" value="Unassembled WGS sequence"/>
</dbReference>
<keyword evidence="3" id="KW-1185">Reference proteome</keyword>
<dbReference type="EMBL" id="RWGY01000009">
    <property type="protein sequence ID" value="TVU33819.1"/>
    <property type="molecule type" value="Genomic_DNA"/>
</dbReference>
<feature type="non-terminal residue" evidence="2">
    <location>
        <position position="1"/>
    </location>
</feature>
<feature type="region of interest" description="Disordered" evidence="1">
    <location>
        <begin position="30"/>
        <end position="49"/>
    </location>
</feature>
<comment type="caution">
    <text evidence="2">The sequence shown here is derived from an EMBL/GenBank/DDBJ whole genome shotgun (WGS) entry which is preliminary data.</text>
</comment>
<gene>
    <name evidence="2" type="ORF">EJB05_15628</name>
</gene>
<feature type="compositionally biased region" description="Gly residues" evidence="1">
    <location>
        <begin position="36"/>
        <end position="46"/>
    </location>
</feature>
<proteinExistence type="predicted"/>
<accession>A0A5J9VCH4</accession>
<dbReference type="Gramene" id="TVU33819">
    <property type="protein sequence ID" value="TVU33819"/>
    <property type="gene ID" value="EJB05_15628"/>
</dbReference>